<evidence type="ECO:0000313" key="2">
    <source>
        <dbReference type="Proteomes" id="UP000175684"/>
    </source>
</evidence>
<dbReference type="Proteomes" id="UP000175684">
    <property type="component" value="Unassembled WGS sequence"/>
</dbReference>
<dbReference type="EMBL" id="MAXD01000013">
    <property type="protein sequence ID" value="OFA33696.1"/>
    <property type="molecule type" value="Genomic_DNA"/>
</dbReference>
<sequence length="67" mass="7279">MADKTKDPYGFAREKVGEAYSALYEALEALESVGADFCTDLGYNGDTMDGYSLLAVVRDIEDSLEGM</sequence>
<protein>
    <submittedName>
        <fullName evidence="1">Uncharacterized protein</fullName>
    </submittedName>
</protein>
<name>A0A1E7XY04_BIFAD</name>
<organism evidence="1 2">
    <name type="scientific">Bifidobacterium adolescentis</name>
    <dbReference type="NCBI Taxonomy" id="1680"/>
    <lineage>
        <taxon>Bacteria</taxon>
        <taxon>Bacillati</taxon>
        <taxon>Actinomycetota</taxon>
        <taxon>Actinomycetes</taxon>
        <taxon>Bifidobacteriales</taxon>
        <taxon>Bifidobacteriaceae</taxon>
        <taxon>Bifidobacterium</taxon>
    </lineage>
</organism>
<evidence type="ECO:0000313" key="1">
    <source>
        <dbReference type="EMBL" id="OFA33696.1"/>
    </source>
</evidence>
<dbReference type="AlphaFoldDB" id="A0A1E7XY04"/>
<proteinExistence type="predicted"/>
<reference evidence="1 2" key="1">
    <citation type="submission" date="2016-07" db="EMBL/GenBank/DDBJ databases">
        <title>Draft Genome Sequence of Bifidobacterium adolescentis strain Km 4.</title>
        <authorList>
            <person name="Danilenko V.N."/>
        </authorList>
    </citation>
    <scope>NUCLEOTIDE SEQUENCE [LARGE SCALE GENOMIC DNA]</scope>
    <source>
        <strain evidence="1 2">Km 4</strain>
    </source>
</reference>
<accession>A0A1E7XY04</accession>
<gene>
    <name evidence="1" type="ORF">BBK15_09490</name>
</gene>
<dbReference type="RefSeq" id="WP_070122987.1">
    <property type="nucleotide sequence ID" value="NZ_JBLEQD010000007.1"/>
</dbReference>
<comment type="caution">
    <text evidence="1">The sequence shown here is derived from an EMBL/GenBank/DDBJ whole genome shotgun (WGS) entry which is preliminary data.</text>
</comment>